<feature type="region of interest" description="Disordered" evidence="1">
    <location>
        <begin position="166"/>
        <end position="190"/>
    </location>
</feature>
<dbReference type="EMBL" id="VSRR010000168">
    <property type="protein sequence ID" value="MPC11539.1"/>
    <property type="molecule type" value="Genomic_DNA"/>
</dbReference>
<organism evidence="2 3">
    <name type="scientific">Portunus trituberculatus</name>
    <name type="common">Swimming crab</name>
    <name type="synonym">Neptunus trituberculatus</name>
    <dbReference type="NCBI Taxonomy" id="210409"/>
    <lineage>
        <taxon>Eukaryota</taxon>
        <taxon>Metazoa</taxon>
        <taxon>Ecdysozoa</taxon>
        <taxon>Arthropoda</taxon>
        <taxon>Crustacea</taxon>
        <taxon>Multicrustacea</taxon>
        <taxon>Malacostraca</taxon>
        <taxon>Eumalacostraca</taxon>
        <taxon>Eucarida</taxon>
        <taxon>Decapoda</taxon>
        <taxon>Pleocyemata</taxon>
        <taxon>Brachyura</taxon>
        <taxon>Eubrachyura</taxon>
        <taxon>Portunoidea</taxon>
        <taxon>Portunidae</taxon>
        <taxon>Portuninae</taxon>
        <taxon>Portunus</taxon>
    </lineage>
</organism>
<name>A0A5B7CPZ7_PORTR</name>
<gene>
    <name evidence="2" type="ORF">E2C01_004206</name>
</gene>
<dbReference type="OrthoDB" id="414826at2759"/>
<evidence type="ECO:0000313" key="3">
    <source>
        <dbReference type="Proteomes" id="UP000324222"/>
    </source>
</evidence>
<feature type="compositionally biased region" description="Low complexity" evidence="1">
    <location>
        <begin position="129"/>
        <end position="140"/>
    </location>
</feature>
<evidence type="ECO:0000256" key="1">
    <source>
        <dbReference type="SAM" id="MobiDB-lite"/>
    </source>
</evidence>
<protein>
    <submittedName>
        <fullName evidence="2">Uncharacterized protein</fullName>
    </submittedName>
</protein>
<dbReference type="AlphaFoldDB" id="A0A5B7CPZ7"/>
<feature type="compositionally biased region" description="Low complexity" evidence="1">
    <location>
        <begin position="179"/>
        <end position="190"/>
    </location>
</feature>
<dbReference type="InterPro" id="IPR035914">
    <property type="entry name" value="Sperma_CUB_dom_sf"/>
</dbReference>
<keyword evidence="3" id="KW-1185">Reference proteome</keyword>
<feature type="region of interest" description="Disordered" evidence="1">
    <location>
        <begin position="1"/>
        <end position="22"/>
    </location>
</feature>
<comment type="caution">
    <text evidence="2">The sequence shown here is derived from an EMBL/GenBank/DDBJ whole genome shotgun (WGS) entry which is preliminary data.</text>
</comment>
<dbReference type="Proteomes" id="UP000324222">
    <property type="component" value="Unassembled WGS sequence"/>
</dbReference>
<feature type="region of interest" description="Disordered" evidence="1">
    <location>
        <begin position="109"/>
        <end position="146"/>
    </location>
</feature>
<evidence type="ECO:0000313" key="2">
    <source>
        <dbReference type="EMBL" id="MPC11539.1"/>
    </source>
</evidence>
<feature type="compositionally biased region" description="Polar residues" evidence="1">
    <location>
        <begin position="334"/>
        <end position="344"/>
    </location>
</feature>
<dbReference type="Gene3D" id="2.60.120.290">
    <property type="entry name" value="Spermadhesin, CUB domain"/>
    <property type="match status" value="1"/>
</dbReference>
<proteinExistence type="predicted"/>
<sequence>MGMGGRKVRLLGDTKATPPIPATRLPFSTHRRKPDQLGLAPPGHGVMVELVRLRLRRSRRCSASRVEVVPAGSVTRARTRPLARFCGRIPKTRVWRTTFSEVNIEYKKGKNVRGRRRQADRPGPHSGSRENAAASSSRSQAARDRAERLKRIKALYELYKIRNRQNMLSQRHRSQEPQSDSSRYYQRSRAYESSGSRRFYRHLNDMDMDEDNSTRIDNDDLLLDGDRFIYDLDSNTYGATTVRRHSIDVRLLGLGEPAWFNSDFVIHSEGNETDPQLEHYLEDNELERELSLQSRRNASEEASSQDLTNLISESGDEPLERHRRSPRRHHDTDASQTSRRQQYRVSLKNHLRHSSNSRGRNEIIPNKPTKPTHGGFNDYKKIGYGNSKVSLETHSRRGHRNRLEGGRRRKKDEYFVIKTPMRSHWKLVCKDFVIRKSRDCRRDHLAIRINEAHWSRYCGREGPSLALTSSHHASVDVVLNTFRNRSARVMCTWETTLIAATSSISPCTPSGPLLQPVRKARVRQSSTRAFATRTEPVPSFSTAPRREHVLKTASDDTRLHC</sequence>
<reference evidence="2 3" key="1">
    <citation type="submission" date="2019-05" db="EMBL/GenBank/DDBJ databases">
        <title>Another draft genome of Portunus trituberculatus and its Hox gene families provides insights of decapod evolution.</title>
        <authorList>
            <person name="Jeong J.-H."/>
            <person name="Song I."/>
            <person name="Kim S."/>
            <person name="Choi T."/>
            <person name="Kim D."/>
            <person name="Ryu S."/>
            <person name="Kim W."/>
        </authorList>
    </citation>
    <scope>NUCLEOTIDE SEQUENCE [LARGE SCALE GENOMIC DNA]</scope>
    <source>
        <tissue evidence="2">Muscle</tissue>
    </source>
</reference>
<feature type="compositionally biased region" description="Polar residues" evidence="1">
    <location>
        <begin position="291"/>
        <end position="312"/>
    </location>
</feature>
<feature type="region of interest" description="Disordered" evidence="1">
    <location>
        <begin position="288"/>
        <end position="378"/>
    </location>
</feature>
<dbReference type="SUPFAM" id="SSF49854">
    <property type="entry name" value="Spermadhesin, CUB domain"/>
    <property type="match status" value="1"/>
</dbReference>
<accession>A0A5B7CPZ7</accession>